<evidence type="ECO:0000256" key="1">
    <source>
        <dbReference type="SAM" id="MobiDB-lite"/>
    </source>
</evidence>
<keyword evidence="3" id="KW-1185">Reference proteome</keyword>
<reference evidence="2 3" key="1">
    <citation type="submission" date="2016-06" db="EMBL/GenBank/DDBJ databases">
        <title>Evolution of pathogenesis and genome organization in the Tremellales.</title>
        <authorList>
            <person name="Cuomo C."/>
            <person name="Litvintseva A."/>
            <person name="Heitman J."/>
            <person name="Chen Y."/>
            <person name="Sun S."/>
            <person name="Springer D."/>
            <person name="Dromer F."/>
            <person name="Young S."/>
            <person name="Zeng Q."/>
            <person name="Chapman S."/>
            <person name="Gujja S."/>
            <person name="Saif S."/>
            <person name="Birren B."/>
        </authorList>
    </citation>
    <scope>NUCLEOTIDE SEQUENCE [LARGE SCALE GENOMIC DNA]</scope>
    <source>
        <strain evidence="2 3">CBS 7118</strain>
    </source>
</reference>
<protein>
    <submittedName>
        <fullName evidence="2">Uncharacterized protein</fullName>
    </submittedName>
</protein>
<dbReference type="RefSeq" id="XP_019033027.1">
    <property type="nucleotide sequence ID" value="XM_019175294.1"/>
</dbReference>
<sequence>MSMYAWPLEMTQSSSGLSISDMSPLSGFRLSPSDGTLGEAMIRGSGQGSWRHGSKMTDNSLVLLTRRISDQEVAFGGAGKSLGTKESTVDGDKRKKPSLYPVATLTLITSSLEGPVSTSLATSPSQCQRDYSKMDCSTVHPIDRIPLWHLAPGVGVLHGSTSASIGIRLGDFSAVNLVGDSGRMEKGEADKMIMEREMGDLGVRTEVMGVDELRATDGIGIDAIGFVEGNLEASGLLEKPASRPSSAAPVSVAGGRIVLGGDAEIGKDTTPLVFSTPPRREQKSLPRRWQSHSAGSQSWPAPVTRLPGWRKGRKEMMEDILDEMGVLAYEESSALVASEGFNNVQGITETDPQIHADEVDLLSLFGYTPAR</sequence>
<gene>
    <name evidence="2" type="ORF">L198_03162</name>
</gene>
<dbReference type="EMBL" id="AWGH01000007">
    <property type="protein sequence ID" value="ODO00835.1"/>
    <property type="molecule type" value="Genomic_DNA"/>
</dbReference>
<accession>A0A1E3JJ07</accession>
<dbReference type="Proteomes" id="UP000094819">
    <property type="component" value="Unassembled WGS sequence"/>
</dbReference>
<dbReference type="AlphaFoldDB" id="A0A1E3JJ07"/>
<organism evidence="2 3">
    <name type="scientific">Cryptococcus wingfieldii CBS 7118</name>
    <dbReference type="NCBI Taxonomy" id="1295528"/>
    <lineage>
        <taxon>Eukaryota</taxon>
        <taxon>Fungi</taxon>
        <taxon>Dikarya</taxon>
        <taxon>Basidiomycota</taxon>
        <taxon>Agaricomycotina</taxon>
        <taxon>Tremellomycetes</taxon>
        <taxon>Tremellales</taxon>
        <taxon>Cryptococcaceae</taxon>
        <taxon>Cryptococcus</taxon>
    </lineage>
</organism>
<proteinExistence type="predicted"/>
<dbReference type="GeneID" id="30192375"/>
<evidence type="ECO:0000313" key="2">
    <source>
        <dbReference type="EMBL" id="ODO00835.1"/>
    </source>
</evidence>
<name>A0A1E3JJ07_9TREE</name>
<evidence type="ECO:0000313" key="3">
    <source>
        <dbReference type="Proteomes" id="UP000094819"/>
    </source>
</evidence>
<feature type="region of interest" description="Disordered" evidence="1">
    <location>
        <begin position="268"/>
        <end position="306"/>
    </location>
</feature>
<dbReference type="OrthoDB" id="2586106at2759"/>
<comment type="caution">
    <text evidence="2">The sequence shown here is derived from an EMBL/GenBank/DDBJ whole genome shotgun (WGS) entry which is preliminary data.</text>
</comment>